<organism evidence="5 6">
    <name type="scientific">Thiohalorhabdus denitrificans</name>
    <dbReference type="NCBI Taxonomy" id="381306"/>
    <lineage>
        <taxon>Bacteria</taxon>
        <taxon>Pseudomonadati</taxon>
        <taxon>Pseudomonadota</taxon>
        <taxon>Gammaproteobacteria</taxon>
        <taxon>Thiohalorhabdales</taxon>
        <taxon>Thiohalorhabdaceae</taxon>
        <taxon>Thiohalorhabdus</taxon>
    </lineage>
</organism>
<dbReference type="PANTHER" id="PTHR40572">
    <property type="entry name" value="PROTEIN BAX"/>
    <property type="match status" value="1"/>
</dbReference>
<reference evidence="6" key="1">
    <citation type="submission" date="2016-10" db="EMBL/GenBank/DDBJ databases">
        <authorList>
            <person name="Varghese N."/>
        </authorList>
    </citation>
    <scope>NUCLEOTIDE SEQUENCE [LARGE SCALE GENOMIC DNA]</scope>
    <source>
        <strain evidence="6">HL 19</strain>
    </source>
</reference>
<feature type="coiled-coil region" evidence="1">
    <location>
        <begin position="82"/>
        <end position="109"/>
    </location>
</feature>
<feature type="transmembrane region" description="Helical" evidence="3">
    <location>
        <begin position="6"/>
        <end position="27"/>
    </location>
</feature>
<proteinExistence type="predicted"/>
<evidence type="ECO:0000256" key="3">
    <source>
        <dbReference type="SAM" id="Phobius"/>
    </source>
</evidence>
<protein>
    <submittedName>
        <fullName evidence="5">Bax protein</fullName>
    </submittedName>
</protein>
<evidence type="ECO:0000313" key="6">
    <source>
        <dbReference type="Proteomes" id="UP000183104"/>
    </source>
</evidence>
<feature type="compositionally biased region" description="Basic and acidic residues" evidence="2">
    <location>
        <begin position="41"/>
        <end position="59"/>
    </location>
</feature>
<keyword evidence="3" id="KW-0812">Transmembrane</keyword>
<dbReference type="AlphaFoldDB" id="A0A0P9EDB9"/>
<evidence type="ECO:0000256" key="2">
    <source>
        <dbReference type="SAM" id="MobiDB-lite"/>
    </source>
</evidence>
<evidence type="ECO:0000256" key="1">
    <source>
        <dbReference type="SAM" id="Coils"/>
    </source>
</evidence>
<dbReference type="InterPro" id="IPR053195">
    <property type="entry name" value="Bax-like"/>
</dbReference>
<sequence length="274" mass="30376">MRPTPFSQAWIHVLALAAAAGLVILFVELSGLREGGVAEPEGDRELREPGGEDLPDFRTHENVGERKAAFFAFLRPIAEAVNEREAARRERLRRAAERLEAGAELSAEEGEWVRSMADRYRVAAEGRPPREVVAHLLRRVDTIPVSLILAQAAKESAWGTSRFAREGNNLFGQWCFEPGCGIVPARREEGLSHEVRRFPTVRSSVAAYVRNLNSHPRYAELREIRARLREEGRPVTGHALAAGLDGYSAQGEAYVEAVRDLIRHNDLGAVADAE</sequence>
<dbReference type="GO" id="GO:0004040">
    <property type="term" value="F:amidase activity"/>
    <property type="evidence" value="ECO:0007669"/>
    <property type="project" value="InterPro"/>
</dbReference>
<dbReference type="Gene3D" id="1.10.530.10">
    <property type="match status" value="1"/>
</dbReference>
<evidence type="ECO:0000313" key="5">
    <source>
        <dbReference type="EMBL" id="SCX80217.1"/>
    </source>
</evidence>
<dbReference type="STRING" id="381306.AN478_09510"/>
<keyword evidence="6" id="KW-1185">Reference proteome</keyword>
<dbReference type="RefSeq" id="WP_054966361.1">
    <property type="nucleotide sequence ID" value="NZ_FMUN01000001.1"/>
</dbReference>
<dbReference type="PANTHER" id="PTHR40572:SF1">
    <property type="entry name" value="PROTEIN BAX"/>
    <property type="match status" value="1"/>
</dbReference>
<accession>A0A0P9EDB9</accession>
<dbReference type="InterPro" id="IPR002901">
    <property type="entry name" value="MGlyc_endo_b_GlcNAc-like_dom"/>
</dbReference>
<feature type="domain" description="Mannosyl-glycoprotein endo-beta-N-acetylglucosamidase-like" evidence="4">
    <location>
        <begin position="139"/>
        <end position="266"/>
    </location>
</feature>
<keyword evidence="1" id="KW-0175">Coiled coil</keyword>
<dbReference type="Proteomes" id="UP000183104">
    <property type="component" value="Unassembled WGS sequence"/>
</dbReference>
<keyword evidence="3" id="KW-1133">Transmembrane helix</keyword>
<name>A0A0P9EDB9_9GAMM</name>
<gene>
    <name evidence="5" type="ORF">SAMN05661077_0502</name>
</gene>
<dbReference type="EMBL" id="FMUN01000001">
    <property type="protein sequence ID" value="SCX80217.1"/>
    <property type="molecule type" value="Genomic_DNA"/>
</dbReference>
<keyword evidence="3" id="KW-0472">Membrane</keyword>
<evidence type="ECO:0000259" key="4">
    <source>
        <dbReference type="Pfam" id="PF01832"/>
    </source>
</evidence>
<feature type="region of interest" description="Disordered" evidence="2">
    <location>
        <begin position="36"/>
        <end position="59"/>
    </location>
</feature>
<dbReference type="Pfam" id="PF01832">
    <property type="entry name" value="Glucosaminidase"/>
    <property type="match status" value="1"/>
</dbReference>